<dbReference type="WBParaSite" id="RSKR_0000257400.1">
    <property type="protein sequence ID" value="RSKR_0000257400.1"/>
    <property type="gene ID" value="RSKR_0000257400"/>
</dbReference>
<name>A0AC35TND0_9BILA</name>
<organism evidence="1 2">
    <name type="scientific">Rhabditophanes sp. KR3021</name>
    <dbReference type="NCBI Taxonomy" id="114890"/>
    <lineage>
        <taxon>Eukaryota</taxon>
        <taxon>Metazoa</taxon>
        <taxon>Ecdysozoa</taxon>
        <taxon>Nematoda</taxon>
        <taxon>Chromadorea</taxon>
        <taxon>Rhabditida</taxon>
        <taxon>Tylenchina</taxon>
        <taxon>Panagrolaimomorpha</taxon>
        <taxon>Strongyloidoidea</taxon>
        <taxon>Alloionematidae</taxon>
        <taxon>Rhabditophanes</taxon>
    </lineage>
</organism>
<evidence type="ECO:0000313" key="2">
    <source>
        <dbReference type="WBParaSite" id="RSKR_0000257400.1"/>
    </source>
</evidence>
<evidence type="ECO:0000313" key="1">
    <source>
        <dbReference type="Proteomes" id="UP000095286"/>
    </source>
</evidence>
<sequence>MTNQIGPIVEAVKAIHDASTPNQQRIDFTKAIEDLKETNPLQLIPIAFQLVAHDDSVVQQVGWNIIDHLIRYKWLGMENNLLIELRNGVLKHMVSRNFSLTQEGSNVKTALVRSLVSMIEQEWPQNWPELIPNLKNIVCGETSTPSQCNMVFLVIRRLIEDVVTLSNIEHAGRRKDLYNSVVMHINEIIKMTLFRIKASITLGFTDPNNALLAKSGVELLGEIVEWVPIKSISDSLDDLIEICCALFCCSYANLHEEAARCLYRLTCRKRSKSDESIVVTSMFKDIPVKAILHAANEASLVSAASPDHYKFLKSLTELLCSFGTRVSEIWEHMDASVCNNFSVYLSALFSLFNHPSVMVRGDVAAVLVSFALNAKIAQLPAFQKCMDCNLVNLVKSMEKVGSLSKNDNDITSHYLKMDYEEENDFSRDSIQLRDRCTRLIHTSMSTFKDKYFNMVADWLQNRCLSCPQNIADSEWDCFIKYIKTVVSAAYQKKIVDEAADASLTLLFDSVFNQLCSLTDLKLIEQMLSVCGALFDILKNHPDRIPRILDQLKKFLFFPKNDLMEVKVIKRHSMIVMLKLVTSYSAQIQPYAENLYQVCCEAFQQVTIMQRCTLVQVLSGLSNLCPDPTVKSDFLRKALQMNIDYIESSDFGTVIEDPVNFLRYVGFTERAVTDEEADNSPFIANRILLKSNLYTIDGVLQQVSVPGKKENPLHAILNGTIPKLFKFAKTLNSIYDPKYKGYIHASYENKLLDISIADRQILLNQITESENNGMTVKESLQPLGFAQKFISEIHDSIQSIVGLCGTKLSFTFYQSPNCGQMLNSLVENIGMIPHHRQRFWIRRAWRPLIVGCPVENIASIGPMLLAVITYFNTTLDMLWKKIEEIEQEEDQSEDEILFDHITCVMTREVVTLYRNIFMPDGLATNGNNGDESKKNIQELLNPRGEIILKEHAILNVLIPTLMRILTCRDTNSAIRTISIARIVVDAIEGMCEEGMAKYIFTESLHMIQAHGSDEVAVGPILQFIYNVYVTFRPKYPTFFTILENIPESSGENLMAFDNRIMTIVQNKEILVEKIKRDIVKKVLKPIITINLGQQHKRPAHLRSLPKIEKFEKFKPEADYSGVSVLFSP</sequence>
<reference evidence="2" key="1">
    <citation type="submission" date="2016-11" db="UniProtKB">
        <authorList>
            <consortium name="WormBaseParasite"/>
        </authorList>
    </citation>
    <scope>IDENTIFICATION</scope>
    <source>
        <strain evidence="2">KR3021</strain>
    </source>
</reference>
<proteinExistence type="predicted"/>
<dbReference type="Proteomes" id="UP000095286">
    <property type="component" value="Unplaced"/>
</dbReference>
<accession>A0AC35TND0</accession>
<protein>
    <submittedName>
        <fullName evidence="2">Xpo1 domain-containing protein</fullName>
    </submittedName>
</protein>